<keyword evidence="3" id="KW-1185">Reference proteome</keyword>
<protein>
    <submittedName>
        <fullName evidence="2">Uncharacterized protein</fullName>
    </submittedName>
</protein>
<feature type="compositionally biased region" description="Gly residues" evidence="1">
    <location>
        <begin position="712"/>
        <end position="730"/>
    </location>
</feature>
<evidence type="ECO:0000313" key="2">
    <source>
        <dbReference type="EMBL" id="GLI61753.1"/>
    </source>
</evidence>
<accession>A0ABQ5RX20</accession>
<reference evidence="2 3" key="1">
    <citation type="journal article" date="2023" name="IScience">
        <title>Expanded male sex-determining region conserved during the evolution of homothallism in the green alga Volvox.</title>
        <authorList>
            <person name="Yamamoto K."/>
            <person name="Matsuzaki R."/>
            <person name="Mahakham W."/>
            <person name="Heman W."/>
            <person name="Sekimoto H."/>
            <person name="Kawachi M."/>
            <person name="Minakuchi Y."/>
            <person name="Toyoda A."/>
            <person name="Nozaki H."/>
        </authorList>
    </citation>
    <scope>NUCLEOTIDE SEQUENCE [LARGE SCALE GENOMIC DNA]</scope>
    <source>
        <strain evidence="2 3">NIES-4468</strain>
    </source>
</reference>
<name>A0ABQ5RX20_9CHLO</name>
<feature type="region of interest" description="Disordered" evidence="1">
    <location>
        <begin position="683"/>
        <end position="736"/>
    </location>
</feature>
<dbReference type="Proteomes" id="UP001165090">
    <property type="component" value="Unassembled WGS sequence"/>
</dbReference>
<evidence type="ECO:0000256" key="1">
    <source>
        <dbReference type="SAM" id="MobiDB-lite"/>
    </source>
</evidence>
<feature type="region of interest" description="Disordered" evidence="1">
    <location>
        <begin position="285"/>
        <end position="368"/>
    </location>
</feature>
<sequence>MESLRDVGCRPCFATKAATAAKRLQAAGARCEANNSRTILNKNNSEGVGCAVNAAACVTAIAGAQVARPPVAPGAVICPAGGNIVGHPTGAGFISSSPTGRARLPGLRSLNGLGSLGSADAQRLGAALPLLLASTRGGGLRSQDSAVVAGPGQVPSVWRTSVPASKAAPCVFMSGPPTRSSHLGLTAGAFLPPPATLRMPGSNTSRKQAANPGMPVGTPDNTINHSAHGGSEDGAPQGANGGKPLSDSASPARAKAATPSPRSGCSTRTAIAKLARSYTTSTNISCRGRARRQENGTPGNSWRCNGSDGAGGDDGYGSGAFESGYSSARSSDSAMETEDADDYELRSPKRRRMEGNGERPAIAGGATAAMSTTASAGAMGSMEATAPSSGACNSAMVSASCDVVNAAAVPEPTGATAAVPVDSALNGRCTNYSYGPPWALMPRSGRVGELRCSLRAAQMLWPTLFKAARTEPQLVVLDVVVPSDGVHSGSRELDLSGVATAAVRALLRHDDKTMLLRLVEELPLGLCASVPVLLQISPHPNGEGAVIQLANRHVWAYYRARGGKLCCPGQLDASAAMAQTGGCFDSYDDSYVLQIRLGANLFGNRSFDVGIRAAERLFGHLVPGVQEVACAGIGWGPPGRGDCTDGRVAAASGLRQDNADAANSSGGGGNAADASEAAGVVAANANGKDRDPSRATWSVSFKRANDSVDTGNKGGNGLSASGGGGQGGGRPTVAAGRATASGSLPIHSLVITVIAEAWPEARSKVEFRYRFPRLLGMPNNAHHAYATLASNLVVPMVLYGAQPGDVFEMWRRPGGAPEEFLCRVVRSVVRGGKKKHVARGNGGVRNGICLAQGLEAAEAMCEH</sequence>
<gene>
    <name evidence="2" type="ORF">VaNZ11_004206</name>
</gene>
<comment type="caution">
    <text evidence="2">The sequence shown here is derived from an EMBL/GenBank/DDBJ whole genome shotgun (WGS) entry which is preliminary data.</text>
</comment>
<feature type="compositionally biased region" description="Gly residues" evidence="1">
    <location>
        <begin position="308"/>
        <end position="318"/>
    </location>
</feature>
<dbReference type="EMBL" id="BSDZ01000010">
    <property type="protein sequence ID" value="GLI61753.1"/>
    <property type="molecule type" value="Genomic_DNA"/>
</dbReference>
<evidence type="ECO:0000313" key="3">
    <source>
        <dbReference type="Proteomes" id="UP001165090"/>
    </source>
</evidence>
<feature type="compositionally biased region" description="Low complexity" evidence="1">
    <location>
        <begin position="319"/>
        <end position="333"/>
    </location>
</feature>
<feature type="compositionally biased region" description="Polar residues" evidence="1">
    <location>
        <begin position="295"/>
        <end position="304"/>
    </location>
</feature>
<feature type="compositionally biased region" description="Basic and acidic residues" evidence="1">
    <location>
        <begin position="343"/>
        <end position="357"/>
    </location>
</feature>
<feature type="region of interest" description="Disordered" evidence="1">
    <location>
        <begin position="193"/>
        <end position="268"/>
    </location>
</feature>
<proteinExistence type="predicted"/>
<organism evidence="2 3">
    <name type="scientific">Volvox africanus</name>
    <dbReference type="NCBI Taxonomy" id="51714"/>
    <lineage>
        <taxon>Eukaryota</taxon>
        <taxon>Viridiplantae</taxon>
        <taxon>Chlorophyta</taxon>
        <taxon>core chlorophytes</taxon>
        <taxon>Chlorophyceae</taxon>
        <taxon>CS clade</taxon>
        <taxon>Chlamydomonadales</taxon>
        <taxon>Volvocaceae</taxon>
        <taxon>Volvox</taxon>
    </lineage>
</organism>